<comment type="subcellular location">
    <subcellularLocation>
        <location evidence="1">Membrane</location>
        <topology evidence="1">Multi-pass membrane protein</topology>
    </subcellularLocation>
</comment>
<dbReference type="GO" id="GO:1990961">
    <property type="term" value="P:xenobiotic detoxification by transmembrane export across the plasma membrane"/>
    <property type="evidence" value="ECO:0007669"/>
    <property type="project" value="InterPro"/>
</dbReference>
<dbReference type="Pfam" id="PF01554">
    <property type="entry name" value="MatE"/>
    <property type="match status" value="2"/>
</dbReference>
<evidence type="ECO:0000256" key="5">
    <source>
        <dbReference type="ARBA" id="ARBA00023136"/>
    </source>
</evidence>
<sequence>MWISLLRSELMMEQPLLESNTSENLKSRVWLETKRLWTTAFPTMLARVGFFGVLVVTQAFIGQISELDLAAYALVQTITVRFVNGILLGMSSVTETLCGQAFGAKQYHMLGIYLQRSWVINIVTAVLMLPLFIFGTPIFRLLSQQEDVSVAAGKISLWFIPMLFYSVFSNTNQMFLQGQLKNMIVGWLAGTSFVFHVLLSWLFVSHWKWGLSGAMAAMNISCWLMMIGQLVYITGGWCPLTWSGFTTSAFSDLMPVIRMSISSGVMLCLELWYSAVLVLLAGYMQNAEIAISAFSICLNINSWIFRISLGFLAAACVRVSNELGKGDAKAAKFSVVVISCNSLAVGIFFFIVCLAFGDEISYLFTNNTEIAKTVSSLSLLLAFSVLLNSIQPVLSGVAVGAGMQSMVAYVNIGSYYVIGVPAGMLLGYMTTLQVKGIWIGMMGGVAIQTLVLGFITWRTDWDHQVSKTPYMNSLMRENS</sequence>
<dbReference type="CDD" id="cd13132">
    <property type="entry name" value="MATE_eukaryotic"/>
    <property type="match status" value="1"/>
</dbReference>
<dbReference type="InterPro" id="IPR002528">
    <property type="entry name" value="MATE_fam"/>
</dbReference>
<feature type="transmembrane region" description="Helical" evidence="6">
    <location>
        <begin position="436"/>
        <end position="457"/>
    </location>
</feature>
<comment type="similarity">
    <text evidence="2 6">Belongs to the multi antimicrobial extrusion (MATE) (TC 2.A.66.1) family.</text>
</comment>
<dbReference type="GO" id="GO:0016020">
    <property type="term" value="C:membrane"/>
    <property type="evidence" value="ECO:0007669"/>
    <property type="project" value="UniProtKB-SubCell"/>
</dbReference>
<dbReference type="NCBIfam" id="TIGR00797">
    <property type="entry name" value="matE"/>
    <property type="match status" value="1"/>
</dbReference>
<reference evidence="7" key="1">
    <citation type="submission" date="2021-01" db="UniProtKB">
        <authorList>
            <consortium name="EnsemblPlants"/>
        </authorList>
    </citation>
    <scope>IDENTIFICATION</scope>
</reference>
<evidence type="ECO:0000256" key="6">
    <source>
        <dbReference type="RuleBase" id="RU004914"/>
    </source>
</evidence>
<proteinExistence type="inferred from homology"/>
<organism evidence="7 8">
    <name type="scientific">Kalanchoe fedtschenkoi</name>
    <name type="common">Lavender scallops</name>
    <name type="synonym">South American air plant</name>
    <dbReference type="NCBI Taxonomy" id="63787"/>
    <lineage>
        <taxon>Eukaryota</taxon>
        <taxon>Viridiplantae</taxon>
        <taxon>Streptophyta</taxon>
        <taxon>Embryophyta</taxon>
        <taxon>Tracheophyta</taxon>
        <taxon>Spermatophyta</taxon>
        <taxon>Magnoliopsida</taxon>
        <taxon>eudicotyledons</taxon>
        <taxon>Gunneridae</taxon>
        <taxon>Pentapetalae</taxon>
        <taxon>Saxifragales</taxon>
        <taxon>Crassulaceae</taxon>
        <taxon>Kalanchoe</taxon>
    </lineage>
</organism>
<dbReference type="Gramene" id="Kaladp0011s0533.1.v1.1">
    <property type="protein sequence ID" value="Kaladp0011s0533.1.v1.1"/>
    <property type="gene ID" value="Kaladp0011s0533.v1.1"/>
</dbReference>
<dbReference type="OMA" id="YRTDWES"/>
<feature type="transmembrane region" description="Helical" evidence="6">
    <location>
        <begin position="180"/>
        <end position="204"/>
    </location>
</feature>
<accession>A0A7N0RJ15</accession>
<keyword evidence="3 6" id="KW-0812">Transmembrane</keyword>
<feature type="transmembrane region" description="Helical" evidence="6">
    <location>
        <begin position="377"/>
        <end position="401"/>
    </location>
</feature>
<evidence type="ECO:0000256" key="1">
    <source>
        <dbReference type="ARBA" id="ARBA00004141"/>
    </source>
</evidence>
<feature type="transmembrane region" description="Helical" evidence="6">
    <location>
        <begin position="216"/>
        <end position="240"/>
    </location>
</feature>
<feature type="transmembrane region" description="Helical" evidence="6">
    <location>
        <begin position="303"/>
        <end position="321"/>
    </location>
</feature>
<evidence type="ECO:0000256" key="3">
    <source>
        <dbReference type="ARBA" id="ARBA00022692"/>
    </source>
</evidence>
<dbReference type="Proteomes" id="UP000594263">
    <property type="component" value="Unplaced"/>
</dbReference>
<dbReference type="GO" id="GO:0015297">
    <property type="term" value="F:antiporter activity"/>
    <property type="evidence" value="ECO:0007669"/>
    <property type="project" value="InterPro"/>
</dbReference>
<dbReference type="AlphaFoldDB" id="A0A7N0RJ15"/>
<name>A0A7N0RJ15_KALFE</name>
<feature type="transmembrane region" description="Helical" evidence="6">
    <location>
        <begin position="408"/>
        <end position="430"/>
    </location>
</feature>
<feature type="transmembrane region" description="Helical" evidence="6">
    <location>
        <begin position="333"/>
        <end position="357"/>
    </location>
</feature>
<evidence type="ECO:0000256" key="2">
    <source>
        <dbReference type="ARBA" id="ARBA00010199"/>
    </source>
</evidence>
<evidence type="ECO:0000313" key="8">
    <source>
        <dbReference type="Proteomes" id="UP000594263"/>
    </source>
</evidence>
<feature type="transmembrane region" description="Helical" evidence="6">
    <location>
        <begin position="73"/>
        <end position="97"/>
    </location>
</feature>
<keyword evidence="4 6" id="KW-1133">Transmembrane helix</keyword>
<dbReference type="GO" id="GO:0042910">
    <property type="term" value="F:xenobiotic transmembrane transporter activity"/>
    <property type="evidence" value="ECO:0007669"/>
    <property type="project" value="InterPro"/>
</dbReference>
<keyword evidence="5 6" id="KW-0472">Membrane</keyword>
<keyword evidence="8" id="KW-1185">Reference proteome</keyword>
<feature type="transmembrane region" description="Helical" evidence="6">
    <location>
        <begin position="261"/>
        <end position="283"/>
    </location>
</feature>
<dbReference type="PANTHER" id="PTHR11206">
    <property type="entry name" value="MULTIDRUG RESISTANCE PROTEIN"/>
    <property type="match status" value="1"/>
</dbReference>
<feature type="transmembrane region" description="Helical" evidence="6">
    <location>
        <begin position="36"/>
        <end position="61"/>
    </location>
</feature>
<evidence type="ECO:0000256" key="4">
    <source>
        <dbReference type="ARBA" id="ARBA00022989"/>
    </source>
</evidence>
<protein>
    <recommendedName>
        <fullName evidence="6">Protein DETOXIFICATION</fullName>
    </recommendedName>
    <alternativeName>
        <fullName evidence="6">Multidrug and toxic compound extrusion protein</fullName>
    </alternativeName>
</protein>
<feature type="transmembrane region" description="Helical" evidence="6">
    <location>
        <begin position="148"/>
        <end position="168"/>
    </location>
</feature>
<feature type="transmembrane region" description="Helical" evidence="6">
    <location>
        <begin position="118"/>
        <end position="142"/>
    </location>
</feature>
<dbReference type="EnsemblPlants" id="Kaladp0011s0533.1.v1.1">
    <property type="protein sequence ID" value="Kaladp0011s0533.1.v1.1"/>
    <property type="gene ID" value="Kaladp0011s0533.v1.1"/>
</dbReference>
<dbReference type="InterPro" id="IPR045069">
    <property type="entry name" value="MATE_euk"/>
</dbReference>
<evidence type="ECO:0000313" key="7">
    <source>
        <dbReference type="EnsemblPlants" id="Kaladp0011s0533.1.v1.1"/>
    </source>
</evidence>